<dbReference type="Proteomes" id="UP000813463">
    <property type="component" value="Chromosome 6"/>
</dbReference>
<dbReference type="GO" id="GO:0016705">
    <property type="term" value="F:oxidoreductase activity, acting on paired donors, with incorporation or reduction of molecular oxygen"/>
    <property type="evidence" value="ECO:0007669"/>
    <property type="project" value="InterPro"/>
</dbReference>
<evidence type="ECO:0000313" key="12">
    <source>
        <dbReference type="RefSeq" id="XP_021856935.2"/>
    </source>
</evidence>
<keyword evidence="6 8" id="KW-0408">Iron</keyword>
<accession>A0A9R0K471</accession>
<evidence type="ECO:0000256" key="7">
    <source>
        <dbReference type="ARBA" id="ARBA00023033"/>
    </source>
</evidence>
<keyword evidence="5 9" id="KW-0560">Oxidoreductase</keyword>
<evidence type="ECO:0000256" key="1">
    <source>
        <dbReference type="ARBA" id="ARBA00001971"/>
    </source>
</evidence>
<dbReference type="GO" id="GO:0004497">
    <property type="term" value="F:monooxygenase activity"/>
    <property type="evidence" value="ECO:0007669"/>
    <property type="project" value="UniProtKB-KW"/>
</dbReference>
<dbReference type="GO" id="GO:0005506">
    <property type="term" value="F:iron ion binding"/>
    <property type="evidence" value="ECO:0007669"/>
    <property type="project" value="InterPro"/>
</dbReference>
<dbReference type="InterPro" id="IPR001128">
    <property type="entry name" value="Cyt_P450"/>
</dbReference>
<dbReference type="InterPro" id="IPR002401">
    <property type="entry name" value="Cyt_P450_E_grp-I"/>
</dbReference>
<dbReference type="PANTHER" id="PTHR47946">
    <property type="entry name" value="CYTOCHROME P450 78A7-RELATED"/>
    <property type="match status" value="1"/>
</dbReference>
<evidence type="ECO:0000256" key="10">
    <source>
        <dbReference type="SAM" id="Phobius"/>
    </source>
</evidence>
<dbReference type="PANTHER" id="PTHR47946:SF1">
    <property type="entry name" value="CYTOCHROME P450 78A3"/>
    <property type="match status" value="1"/>
</dbReference>
<dbReference type="PRINTS" id="PR00385">
    <property type="entry name" value="P450"/>
</dbReference>
<dbReference type="PROSITE" id="PS00086">
    <property type="entry name" value="CYTOCHROME_P450"/>
    <property type="match status" value="1"/>
</dbReference>
<reference evidence="12" key="2">
    <citation type="submission" date="2025-08" db="UniProtKB">
        <authorList>
            <consortium name="RefSeq"/>
        </authorList>
    </citation>
    <scope>IDENTIFICATION</scope>
    <source>
        <tissue evidence="12">Leaf</tissue>
    </source>
</reference>
<evidence type="ECO:0000256" key="8">
    <source>
        <dbReference type="PIRSR" id="PIRSR602401-1"/>
    </source>
</evidence>
<dbReference type="Gene3D" id="1.10.630.10">
    <property type="entry name" value="Cytochrome P450"/>
    <property type="match status" value="1"/>
</dbReference>
<dbReference type="GO" id="GO:0048731">
    <property type="term" value="P:system development"/>
    <property type="evidence" value="ECO:0000318"/>
    <property type="project" value="GO_Central"/>
</dbReference>
<gene>
    <name evidence="12" type="primary">LOC110796209</name>
</gene>
<dbReference type="CDD" id="cd11076">
    <property type="entry name" value="CYP78"/>
    <property type="match status" value="1"/>
</dbReference>
<dbReference type="KEGG" id="soe:110796209"/>
<dbReference type="RefSeq" id="XP_021856935.2">
    <property type="nucleotide sequence ID" value="XM_022001243.2"/>
</dbReference>
<comment type="cofactor">
    <cofactor evidence="1 8">
        <name>heme</name>
        <dbReference type="ChEBI" id="CHEBI:30413"/>
    </cofactor>
</comment>
<keyword evidence="3 8" id="KW-0349">Heme</keyword>
<name>A0A9R0K471_SPIOL</name>
<reference evidence="11" key="1">
    <citation type="journal article" date="2021" name="Nat. Commun.">
        <title>Genomic analyses provide insights into spinach domestication and the genetic basis of agronomic traits.</title>
        <authorList>
            <person name="Cai X."/>
            <person name="Sun X."/>
            <person name="Xu C."/>
            <person name="Sun H."/>
            <person name="Wang X."/>
            <person name="Ge C."/>
            <person name="Zhang Z."/>
            <person name="Wang Q."/>
            <person name="Fei Z."/>
            <person name="Jiao C."/>
            <person name="Wang Q."/>
        </authorList>
    </citation>
    <scope>NUCLEOTIDE SEQUENCE [LARGE SCALE GENOMIC DNA]</scope>
    <source>
        <strain evidence="11">cv. Varoflay</strain>
    </source>
</reference>
<dbReference type="GO" id="GO:0020037">
    <property type="term" value="F:heme binding"/>
    <property type="evidence" value="ECO:0007669"/>
    <property type="project" value="InterPro"/>
</dbReference>
<sequence>METQTESLWLLALASKCTTLSPQTILFLFSLLCLPWLTLVLLYWAEPGGPAWGKYRHKFSPRTTTRIPNGPRGYPLIGSMDLMVGLAHHKLTSMANHLGARRLMAFSLGDTRVVITCNPDVAKDILCNSVFADRPIKDSAYTLMFNRAMGFAPYGVYWRTLRRIAATHMFCPKYINFGQTQRAEMASQMVEIINNNNGGENRAAFCVREMLKHASLTNMMASVFGKRYELSSLNTEAEELSQLVGEGYELLGVLNWSDHLPWLGSFDLQRIRERCSGLVPRVNRFVNRVIYEHRVQEHKHEMGNSKGQDFVDVLLSLDGADKLSDSDMVAVLWEMIFRGTDTVAVLIEWILARMVLHPDIQSKVQDELDKVVGKSRPLMESDIPSLGYLQAVIKEVLRLHPPGPLLSWARLAITDTTLDGYHIPAGTTAMVNMWAIARDPKIWADPLRFNPERFVNDVDFSVLGSDLRLAPFGSGRRSCPGKALGLTTVSYWVGTLLHEFVWTQCYQNPVSLTEVMKLSCEMANPLTVMVRSRRS</sequence>
<keyword evidence="4 8" id="KW-0479">Metal-binding</keyword>
<dbReference type="AlphaFoldDB" id="A0A9R0K471"/>
<protein>
    <submittedName>
        <fullName evidence="12">Cytochrome P450 78A3</fullName>
    </submittedName>
</protein>
<evidence type="ECO:0000256" key="2">
    <source>
        <dbReference type="ARBA" id="ARBA00010617"/>
    </source>
</evidence>
<keyword evidence="10" id="KW-1133">Transmembrane helix</keyword>
<dbReference type="InterPro" id="IPR017972">
    <property type="entry name" value="Cyt_P450_CS"/>
</dbReference>
<evidence type="ECO:0000256" key="3">
    <source>
        <dbReference type="ARBA" id="ARBA00022617"/>
    </source>
</evidence>
<feature type="transmembrane region" description="Helical" evidence="10">
    <location>
        <begin position="25"/>
        <end position="45"/>
    </location>
</feature>
<keyword evidence="11" id="KW-1185">Reference proteome</keyword>
<dbReference type="InterPro" id="IPR036396">
    <property type="entry name" value="Cyt_P450_sf"/>
</dbReference>
<organism evidence="11 12">
    <name type="scientific">Spinacia oleracea</name>
    <name type="common">Spinach</name>
    <dbReference type="NCBI Taxonomy" id="3562"/>
    <lineage>
        <taxon>Eukaryota</taxon>
        <taxon>Viridiplantae</taxon>
        <taxon>Streptophyta</taxon>
        <taxon>Embryophyta</taxon>
        <taxon>Tracheophyta</taxon>
        <taxon>Spermatophyta</taxon>
        <taxon>Magnoliopsida</taxon>
        <taxon>eudicotyledons</taxon>
        <taxon>Gunneridae</taxon>
        <taxon>Pentapetalae</taxon>
        <taxon>Caryophyllales</taxon>
        <taxon>Chenopodiaceae</taxon>
        <taxon>Chenopodioideae</taxon>
        <taxon>Anserineae</taxon>
        <taxon>Spinacia</taxon>
    </lineage>
</organism>
<keyword evidence="7 9" id="KW-0503">Monooxygenase</keyword>
<dbReference type="InterPro" id="IPR051996">
    <property type="entry name" value="Cytochrome_P450_78A"/>
</dbReference>
<dbReference type="GeneID" id="110796209"/>
<evidence type="ECO:0000256" key="4">
    <source>
        <dbReference type="ARBA" id="ARBA00022723"/>
    </source>
</evidence>
<comment type="similarity">
    <text evidence="2 9">Belongs to the cytochrome P450 family.</text>
</comment>
<dbReference type="PRINTS" id="PR00463">
    <property type="entry name" value="EP450I"/>
</dbReference>
<feature type="binding site" description="axial binding residue" evidence="8">
    <location>
        <position position="479"/>
    </location>
    <ligand>
        <name>heme</name>
        <dbReference type="ChEBI" id="CHEBI:30413"/>
    </ligand>
    <ligandPart>
        <name>Fe</name>
        <dbReference type="ChEBI" id="CHEBI:18248"/>
    </ligandPart>
</feature>
<evidence type="ECO:0000256" key="5">
    <source>
        <dbReference type="ARBA" id="ARBA00023002"/>
    </source>
</evidence>
<evidence type="ECO:0000313" key="11">
    <source>
        <dbReference type="Proteomes" id="UP000813463"/>
    </source>
</evidence>
<dbReference type="SUPFAM" id="SSF48264">
    <property type="entry name" value="Cytochrome P450"/>
    <property type="match status" value="1"/>
</dbReference>
<dbReference type="Pfam" id="PF00067">
    <property type="entry name" value="p450"/>
    <property type="match status" value="1"/>
</dbReference>
<evidence type="ECO:0000256" key="9">
    <source>
        <dbReference type="RuleBase" id="RU000461"/>
    </source>
</evidence>
<proteinExistence type="inferred from homology"/>
<keyword evidence="10" id="KW-0472">Membrane</keyword>
<evidence type="ECO:0000256" key="6">
    <source>
        <dbReference type="ARBA" id="ARBA00023004"/>
    </source>
</evidence>
<keyword evidence="10" id="KW-0812">Transmembrane</keyword>